<name>A0A2V1E9I1_9PLEO</name>
<gene>
    <name evidence="1" type="ORF">DM02DRAFT_622622</name>
</gene>
<reference evidence="1 2" key="1">
    <citation type="journal article" date="2018" name="Sci. Rep.">
        <title>Comparative genomics provides insights into the lifestyle and reveals functional heterogeneity of dark septate endophytic fungi.</title>
        <authorList>
            <person name="Knapp D.G."/>
            <person name="Nemeth J.B."/>
            <person name="Barry K."/>
            <person name="Hainaut M."/>
            <person name="Henrissat B."/>
            <person name="Johnson J."/>
            <person name="Kuo A."/>
            <person name="Lim J.H.P."/>
            <person name="Lipzen A."/>
            <person name="Nolan M."/>
            <person name="Ohm R.A."/>
            <person name="Tamas L."/>
            <person name="Grigoriev I.V."/>
            <person name="Spatafora J.W."/>
            <person name="Nagy L.G."/>
            <person name="Kovacs G.M."/>
        </authorList>
    </citation>
    <scope>NUCLEOTIDE SEQUENCE [LARGE SCALE GENOMIC DNA]</scope>
    <source>
        <strain evidence="1 2">DSE2036</strain>
    </source>
</reference>
<keyword evidence="2" id="KW-1185">Reference proteome</keyword>
<accession>A0A2V1E9I1</accession>
<proteinExistence type="predicted"/>
<evidence type="ECO:0000313" key="2">
    <source>
        <dbReference type="Proteomes" id="UP000244855"/>
    </source>
</evidence>
<organism evidence="1 2">
    <name type="scientific">Periconia macrospinosa</name>
    <dbReference type="NCBI Taxonomy" id="97972"/>
    <lineage>
        <taxon>Eukaryota</taxon>
        <taxon>Fungi</taxon>
        <taxon>Dikarya</taxon>
        <taxon>Ascomycota</taxon>
        <taxon>Pezizomycotina</taxon>
        <taxon>Dothideomycetes</taxon>
        <taxon>Pleosporomycetidae</taxon>
        <taxon>Pleosporales</taxon>
        <taxon>Massarineae</taxon>
        <taxon>Periconiaceae</taxon>
        <taxon>Periconia</taxon>
    </lineage>
</organism>
<dbReference type="Proteomes" id="UP000244855">
    <property type="component" value="Unassembled WGS sequence"/>
</dbReference>
<protein>
    <submittedName>
        <fullName evidence="1">Uncharacterized protein</fullName>
    </submittedName>
</protein>
<dbReference type="AlphaFoldDB" id="A0A2V1E9I1"/>
<sequence length="196" mass="22765">MPLRRGHSPLPVPISSRWSVSTITTTSSSTTPSIYSNTTDEDEDDISVLFASKFQYYIPHLSTSDTAFYTASEELLFPDTTTNNNPFEVTDTADTFIGNHLVDRFGNIELPLIEDDGWSYYPRSVRREMAFYGFSDKKNMRKGRRIEYFIERVLRKCEWFGWRKKHGLKAMWGVDERLAIYGCFIEILEMFMIAGF</sequence>
<evidence type="ECO:0000313" key="1">
    <source>
        <dbReference type="EMBL" id="PVI07278.1"/>
    </source>
</evidence>
<dbReference type="EMBL" id="KZ805305">
    <property type="protein sequence ID" value="PVI07278.1"/>
    <property type="molecule type" value="Genomic_DNA"/>
</dbReference>